<protein>
    <recommendedName>
        <fullName evidence="5">Mitochondrial import inner membrane translocase subunit</fullName>
    </recommendedName>
</protein>
<evidence type="ECO:0000256" key="4">
    <source>
        <dbReference type="ARBA" id="ARBA00023010"/>
    </source>
</evidence>
<gene>
    <name evidence="7" type="ORF">L201_005949</name>
</gene>
<evidence type="ECO:0000256" key="5">
    <source>
        <dbReference type="RuleBase" id="RU367043"/>
    </source>
</evidence>
<comment type="function">
    <text evidence="5">Mitochondrial intermembrane chaperone that participates in the import and insertion of some multi-pass transmembrane proteins into the mitochondrial inner membrane. Also required for the transfer of beta-barrel precursors from the TOM complex to the sorting and assembly machinery (SAM complex) of the outer membrane. Acts as a chaperone-like protein that protects the hydrophobic precursors from aggregation and guide them through the mitochondrial intermembrane space.</text>
</comment>
<dbReference type="InterPro" id="IPR004217">
    <property type="entry name" value="Tim10-like"/>
</dbReference>
<dbReference type="Gene3D" id="1.10.287.810">
    <property type="entry name" value="Mitochondrial import inner membrane translocase subunit tim13 like domains"/>
    <property type="match status" value="1"/>
</dbReference>
<feature type="domain" description="Tim10-like" evidence="6">
    <location>
        <begin position="52"/>
        <end position="93"/>
    </location>
</feature>
<sequence length="99" mass="10991">MSAAGIPQLDEASKKELEVFLEQEQSKAKLQASIHELTNTSQADIRIIASELGWNTCITGSISSKFSKSEAQCLENCVDRFLDSSLFIVKQIESQKQQL</sequence>
<dbReference type="RefSeq" id="XP_066077772.1">
    <property type="nucleotide sequence ID" value="XM_066221675.1"/>
</dbReference>
<dbReference type="SUPFAM" id="SSF144122">
    <property type="entry name" value="Tim10-like"/>
    <property type="match status" value="1"/>
</dbReference>
<keyword evidence="5" id="KW-0496">Mitochondrion</keyword>
<comment type="domain">
    <text evidence="5">The twin CX3C motif contains 4 conserved Cys residues that form 2 disulfide bonds in the mitochondrial intermembrane space.</text>
</comment>
<dbReference type="AlphaFoldDB" id="A0AAX4K1F8"/>
<name>A0AAX4K1F8_9TREE</name>
<keyword evidence="5" id="KW-1015">Disulfide bond</keyword>
<comment type="subcellular location">
    <subcellularLocation>
        <location evidence="5">Mitochondrion inner membrane</location>
        <topology evidence="5">Peripheral membrane protein</topology>
        <orientation evidence="5">Intermembrane side</orientation>
    </subcellularLocation>
</comment>
<comment type="similarity">
    <text evidence="1 5">Belongs to the small Tim family.</text>
</comment>
<keyword evidence="5" id="KW-0813">Transport</keyword>
<keyword evidence="2 5" id="KW-0472">Membrane</keyword>
<evidence type="ECO:0000313" key="8">
    <source>
        <dbReference type="Proteomes" id="UP001355207"/>
    </source>
</evidence>
<dbReference type="Pfam" id="PF02953">
    <property type="entry name" value="zf-Tim10_DDP"/>
    <property type="match status" value="1"/>
</dbReference>
<dbReference type="InterPro" id="IPR035427">
    <property type="entry name" value="Tim10-like_dom_sf"/>
</dbReference>
<dbReference type="GeneID" id="91096619"/>
<dbReference type="Proteomes" id="UP001355207">
    <property type="component" value="Chromosome 8"/>
</dbReference>
<dbReference type="GO" id="GO:0015031">
    <property type="term" value="P:protein transport"/>
    <property type="evidence" value="ECO:0007669"/>
    <property type="project" value="UniProtKB-KW"/>
</dbReference>
<evidence type="ECO:0000256" key="1">
    <source>
        <dbReference type="ARBA" id="ARBA00006720"/>
    </source>
</evidence>
<keyword evidence="2 5" id="KW-0999">Mitochondrion inner membrane</keyword>
<evidence type="ECO:0000313" key="7">
    <source>
        <dbReference type="EMBL" id="WWC91009.1"/>
    </source>
</evidence>
<evidence type="ECO:0000256" key="2">
    <source>
        <dbReference type="ARBA" id="ARBA00022792"/>
    </source>
</evidence>
<keyword evidence="8" id="KW-1185">Reference proteome</keyword>
<dbReference type="GO" id="GO:0005743">
    <property type="term" value="C:mitochondrial inner membrane"/>
    <property type="evidence" value="ECO:0007669"/>
    <property type="project" value="UniProtKB-SubCell"/>
</dbReference>
<organism evidence="7 8">
    <name type="scientific">Kwoniella dendrophila CBS 6074</name>
    <dbReference type="NCBI Taxonomy" id="1295534"/>
    <lineage>
        <taxon>Eukaryota</taxon>
        <taxon>Fungi</taxon>
        <taxon>Dikarya</taxon>
        <taxon>Basidiomycota</taxon>
        <taxon>Agaricomycotina</taxon>
        <taxon>Tremellomycetes</taxon>
        <taxon>Tremellales</taxon>
        <taxon>Cryptococcaceae</taxon>
        <taxon>Kwoniella</taxon>
    </lineage>
</organism>
<accession>A0AAX4K1F8</accession>
<evidence type="ECO:0000259" key="6">
    <source>
        <dbReference type="Pfam" id="PF02953"/>
    </source>
</evidence>
<reference evidence="7 8" key="1">
    <citation type="submission" date="2024-01" db="EMBL/GenBank/DDBJ databases">
        <title>Comparative genomics of Cryptococcus and Kwoniella reveals pathogenesis evolution and contrasting modes of karyotype evolution via chromosome fusion or intercentromeric recombination.</title>
        <authorList>
            <person name="Coelho M.A."/>
            <person name="David-Palma M."/>
            <person name="Shea T."/>
            <person name="Bowers K."/>
            <person name="McGinley-Smith S."/>
            <person name="Mohammad A.W."/>
            <person name="Gnirke A."/>
            <person name="Yurkov A.M."/>
            <person name="Nowrousian M."/>
            <person name="Sun S."/>
            <person name="Cuomo C.A."/>
            <person name="Heitman J."/>
        </authorList>
    </citation>
    <scope>NUCLEOTIDE SEQUENCE [LARGE SCALE GENOMIC DNA]</scope>
    <source>
        <strain evidence="7 8">CBS 6074</strain>
    </source>
</reference>
<dbReference type="EMBL" id="CP144105">
    <property type="protein sequence ID" value="WWC91009.1"/>
    <property type="molecule type" value="Genomic_DNA"/>
</dbReference>
<comment type="subunit">
    <text evidence="5">Heterohexamer.</text>
</comment>
<keyword evidence="4 5" id="KW-0811">Translocation</keyword>
<keyword evidence="3 5" id="KW-0653">Protein transport</keyword>
<keyword evidence="5" id="KW-0143">Chaperone</keyword>
<evidence type="ECO:0000256" key="3">
    <source>
        <dbReference type="ARBA" id="ARBA00022927"/>
    </source>
</evidence>
<proteinExistence type="inferred from homology"/>